<accession>A0A9P6HGF3</accession>
<name>A0A9P6HGF3_9AGAM</name>
<proteinExistence type="predicted"/>
<reference evidence="2" key="1">
    <citation type="journal article" date="2020" name="Nat. Commun.">
        <title>Large-scale genome sequencing of mycorrhizal fungi provides insights into the early evolution of symbiotic traits.</title>
        <authorList>
            <person name="Miyauchi S."/>
            <person name="Kiss E."/>
            <person name="Kuo A."/>
            <person name="Drula E."/>
            <person name="Kohler A."/>
            <person name="Sanchez-Garcia M."/>
            <person name="Morin E."/>
            <person name="Andreopoulos B."/>
            <person name="Barry K.W."/>
            <person name="Bonito G."/>
            <person name="Buee M."/>
            <person name="Carver A."/>
            <person name="Chen C."/>
            <person name="Cichocki N."/>
            <person name="Clum A."/>
            <person name="Culley D."/>
            <person name="Crous P.W."/>
            <person name="Fauchery L."/>
            <person name="Girlanda M."/>
            <person name="Hayes R.D."/>
            <person name="Keri Z."/>
            <person name="LaButti K."/>
            <person name="Lipzen A."/>
            <person name="Lombard V."/>
            <person name="Magnuson J."/>
            <person name="Maillard F."/>
            <person name="Murat C."/>
            <person name="Nolan M."/>
            <person name="Ohm R.A."/>
            <person name="Pangilinan J."/>
            <person name="Pereira M.F."/>
            <person name="Perotto S."/>
            <person name="Peter M."/>
            <person name="Pfister S."/>
            <person name="Riley R."/>
            <person name="Sitrit Y."/>
            <person name="Stielow J.B."/>
            <person name="Szollosi G."/>
            <person name="Zifcakova L."/>
            <person name="Stursova M."/>
            <person name="Spatafora J.W."/>
            <person name="Tedersoo L."/>
            <person name="Vaario L.M."/>
            <person name="Yamada A."/>
            <person name="Yan M."/>
            <person name="Wang P."/>
            <person name="Xu J."/>
            <person name="Bruns T."/>
            <person name="Baldrian P."/>
            <person name="Vilgalys R."/>
            <person name="Dunand C."/>
            <person name="Henrissat B."/>
            <person name="Grigoriev I.V."/>
            <person name="Hibbett D."/>
            <person name="Nagy L.G."/>
            <person name="Martin F.M."/>
        </authorList>
    </citation>
    <scope>NUCLEOTIDE SEQUENCE</scope>
    <source>
        <strain evidence="2">UH-Tt-Lm1</strain>
    </source>
</reference>
<evidence type="ECO:0000313" key="2">
    <source>
        <dbReference type="EMBL" id="KAF9784804.1"/>
    </source>
</evidence>
<sequence>MRAKSDSKSRKISVTEAGCLHGRARDVSSTAKINHPASSRSRSRALTVSHLSEGVRHSEESEQHGKSGGISTRWRVPVSRWSWRPGTLGHILIPADSHTFSSDHDQVVRERVGRERCLSSSVAEDWRQALMPVQDPLRRGGGRPADSTGSRGSHPHFPCPPRAADRDGVLPHRFNSPTELEKCGPQVSSPEIANTRSYRTRTGIHL</sequence>
<feature type="region of interest" description="Disordered" evidence="1">
    <location>
        <begin position="1"/>
        <end position="71"/>
    </location>
</feature>
<evidence type="ECO:0000313" key="3">
    <source>
        <dbReference type="Proteomes" id="UP000736335"/>
    </source>
</evidence>
<feature type="compositionally biased region" description="Polar residues" evidence="1">
    <location>
        <begin position="27"/>
        <end position="50"/>
    </location>
</feature>
<gene>
    <name evidence="2" type="ORF">BJ322DRAFT_871746</name>
</gene>
<evidence type="ECO:0000256" key="1">
    <source>
        <dbReference type="SAM" id="MobiDB-lite"/>
    </source>
</evidence>
<feature type="region of interest" description="Disordered" evidence="1">
    <location>
        <begin position="134"/>
        <end position="206"/>
    </location>
</feature>
<reference evidence="2" key="2">
    <citation type="submission" date="2020-11" db="EMBL/GenBank/DDBJ databases">
        <authorList>
            <consortium name="DOE Joint Genome Institute"/>
            <person name="Kuo A."/>
            <person name="Miyauchi S."/>
            <person name="Kiss E."/>
            <person name="Drula E."/>
            <person name="Kohler A."/>
            <person name="Sanchez-Garcia M."/>
            <person name="Andreopoulos B."/>
            <person name="Barry K.W."/>
            <person name="Bonito G."/>
            <person name="Buee M."/>
            <person name="Carver A."/>
            <person name="Chen C."/>
            <person name="Cichocki N."/>
            <person name="Clum A."/>
            <person name="Culley D."/>
            <person name="Crous P.W."/>
            <person name="Fauchery L."/>
            <person name="Girlanda M."/>
            <person name="Hayes R."/>
            <person name="Keri Z."/>
            <person name="Labutti K."/>
            <person name="Lipzen A."/>
            <person name="Lombard V."/>
            <person name="Magnuson J."/>
            <person name="Maillard F."/>
            <person name="Morin E."/>
            <person name="Murat C."/>
            <person name="Nolan M."/>
            <person name="Ohm R."/>
            <person name="Pangilinan J."/>
            <person name="Pereira M."/>
            <person name="Perotto S."/>
            <person name="Peter M."/>
            <person name="Riley R."/>
            <person name="Sitrit Y."/>
            <person name="Stielow B."/>
            <person name="Szollosi G."/>
            <person name="Zifcakova L."/>
            <person name="Stursova M."/>
            <person name="Spatafora J.W."/>
            <person name="Tedersoo L."/>
            <person name="Vaario L.-M."/>
            <person name="Yamada A."/>
            <person name="Yan M."/>
            <person name="Wang P."/>
            <person name="Xu J."/>
            <person name="Bruns T."/>
            <person name="Baldrian P."/>
            <person name="Vilgalys R."/>
            <person name="Henrissat B."/>
            <person name="Grigoriev I.V."/>
            <person name="Hibbett D."/>
            <person name="Nagy L.G."/>
            <person name="Martin F.M."/>
        </authorList>
    </citation>
    <scope>NUCLEOTIDE SEQUENCE</scope>
    <source>
        <strain evidence="2">UH-Tt-Lm1</strain>
    </source>
</reference>
<dbReference type="EMBL" id="WIUZ02000008">
    <property type="protein sequence ID" value="KAF9784804.1"/>
    <property type="molecule type" value="Genomic_DNA"/>
</dbReference>
<keyword evidence="3" id="KW-1185">Reference proteome</keyword>
<protein>
    <submittedName>
        <fullName evidence="2">Uncharacterized protein</fullName>
    </submittedName>
</protein>
<dbReference type="AlphaFoldDB" id="A0A9P6HGF3"/>
<feature type="compositionally biased region" description="Polar residues" evidence="1">
    <location>
        <begin position="186"/>
        <end position="197"/>
    </location>
</feature>
<organism evidence="2 3">
    <name type="scientific">Thelephora terrestris</name>
    <dbReference type="NCBI Taxonomy" id="56493"/>
    <lineage>
        <taxon>Eukaryota</taxon>
        <taxon>Fungi</taxon>
        <taxon>Dikarya</taxon>
        <taxon>Basidiomycota</taxon>
        <taxon>Agaricomycotina</taxon>
        <taxon>Agaricomycetes</taxon>
        <taxon>Thelephorales</taxon>
        <taxon>Thelephoraceae</taxon>
        <taxon>Thelephora</taxon>
    </lineage>
</organism>
<feature type="compositionally biased region" description="Basic and acidic residues" evidence="1">
    <location>
        <begin position="53"/>
        <end position="65"/>
    </location>
</feature>
<dbReference type="Proteomes" id="UP000736335">
    <property type="component" value="Unassembled WGS sequence"/>
</dbReference>
<comment type="caution">
    <text evidence="2">The sequence shown here is derived from an EMBL/GenBank/DDBJ whole genome shotgun (WGS) entry which is preliminary data.</text>
</comment>